<dbReference type="EMBL" id="QPIX01000007">
    <property type="protein sequence ID" value="RCW23237.1"/>
    <property type="molecule type" value="Genomic_DNA"/>
</dbReference>
<dbReference type="RefSeq" id="WP_114363671.1">
    <property type="nucleotide sequence ID" value="NZ_QPIX01000007.1"/>
</dbReference>
<feature type="transmembrane region" description="Helical" evidence="1">
    <location>
        <begin position="381"/>
        <end position="398"/>
    </location>
</feature>
<keyword evidence="3" id="KW-1185">Reference proteome</keyword>
<feature type="transmembrane region" description="Helical" evidence="1">
    <location>
        <begin position="268"/>
        <end position="288"/>
    </location>
</feature>
<dbReference type="AlphaFoldDB" id="A0A6I7HJZ2"/>
<keyword evidence="1" id="KW-1133">Transmembrane helix</keyword>
<evidence type="ECO:0008006" key="4">
    <source>
        <dbReference type="Google" id="ProtNLM"/>
    </source>
</evidence>
<feature type="transmembrane region" description="Helical" evidence="1">
    <location>
        <begin position="236"/>
        <end position="256"/>
    </location>
</feature>
<feature type="transmembrane region" description="Helical" evidence="1">
    <location>
        <begin position="18"/>
        <end position="38"/>
    </location>
</feature>
<feature type="transmembrane region" description="Helical" evidence="1">
    <location>
        <begin position="191"/>
        <end position="224"/>
    </location>
</feature>
<feature type="transmembrane region" description="Helical" evidence="1">
    <location>
        <begin position="111"/>
        <end position="132"/>
    </location>
</feature>
<reference evidence="2 3" key="1">
    <citation type="submission" date="2018-07" db="EMBL/GenBank/DDBJ databases">
        <title>Genomic Encyclopedia of Type Strains, Phase IV (KMG-IV): sequencing the most valuable type-strain genomes for metagenomic binning, comparative biology and taxonomic classification.</title>
        <authorList>
            <person name="Goeker M."/>
        </authorList>
    </citation>
    <scope>NUCLEOTIDE SEQUENCE [LARGE SCALE GENOMIC DNA]</scope>
    <source>
        <strain evidence="2 3">DSM 25528</strain>
    </source>
</reference>
<name>A0A6I7HJZ2_9HYPH</name>
<feature type="transmembrane region" description="Helical" evidence="1">
    <location>
        <begin position="295"/>
        <end position="315"/>
    </location>
</feature>
<accession>A0A6I7HJZ2</accession>
<organism evidence="2 3">
    <name type="scientific">Ciceribacter lividus</name>
    <dbReference type="NCBI Taxonomy" id="1197950"/>
    <lineage>
        <taxon>Bacteria</taxon>
        <taxon>Pseudomonadati</taxon>
        <taxon>Pseudomonadota</taxon>
        <taxon>Alphaproteobacteria</taxon>
        <taxon>Hyphomicrobiales</taxon>
        <taxon>Rhizobiaceae</taxon>
        <taxon>Ciceribacter</taxon>
    </lineage>
</organism>
<feature type="transmembrane region" description="Helical" evidence="1">
    <location>
        <begin position="355"/>
        <end position="374"/>
    </location>
</feature>
<keyword evidence="1" id="KW-0472">Membrane</keyword>
<keyword evidence="1" id="KW-0812">Transmembrane</keyword>
<evidence type="ECO:0000313" key="2">
    <source>
        <dbReference type="EMBL" id="RCW23237.1"/>
    </source>
</evidence>
<protein>
    <recommendedName>
        <fullName evidence="4">4-amino-4-deoxy-L-arabinose transferase-like glycosyltransferase</fullName>
    </recommendedName>
</protein>
<evidence type="ECO:0000313" key="3">
    <source>
        <dbReference type="Proteomes" id="UP000252582"/>
    </source>
</evidence>
<proteinExistence type="predicted"/>
<feature type="transmembrane region" description="Helical" evidence="1">
    <location>
        <begin position="433"/>
        <end position="453"/>
    </location>
</feature>
<sequence>MAAIDITKDERGPFWSRYGLSLLFYAVLTIAALALLNLPGAKDYVGTDNDDVMRLVVVRDLLAGQGWFDNVQHRLGLGGGTSMHWSRLIDLPIAALITSFRQFLPETAAEAAALLVWPLSLAIPLLAMMGLAGRRIGGPQVMQIAFAMTAILIVTSNRFLPGAIDHHNVQFVLIASMAAMLVDADYKPWSFALAGTAAALAIAIGAETTPIVAVVCLLVAVLWVWHGREFAAAARAFALAITIGVTVFFFATVPPSRYGEVTCDSLSVGYYGIAAAGGALLFLSALLASGARRELRFAVLAGNGVIVAATALVLAPQCLRNPLADLDPLLVKLWLSNVIEAQSVLSELSSEPGTFGGFYAVGFFALMVCLSRIMLRDRVELHAILLALVAAAWGIALIQVRGAVFANLLAILPLAVLVSELRRHAHADPENMSAGFFFLGGALMAVPSVWAFLGVLTVEGTDGVANRFRSGGSVQGAQISADCESRAAIAPMTEVPPTTVAAPSDSGSDILRFTAHRVLSAPYHRNQGGMLTELHIGLATPSEAVAFLRGAKVGMIAYCPGNAQTKRLAAMKPDGLYAALGRGEIPPYLVALPHAEGSGFQLYRVDLPAE</sequence>
<evidence type="ECO:0000256" key="1">
    <source>
        <dbReference type="SAM" id="Phobius"/>
    </source>
</evidence>
<comment type="caution">
    <text evidence="2">The sequence shown here is derived from an EMBL/GenBank/DDBJ whole genome shotgun (WGS) entry which is preliminary data.</text>
</comment>
<gene>
    <name evidence="2" type="ORF">DFR48_107106</name>
</gene>
<dbReference type="Proteomes" id="UP000252582">
    <property type="component" value="Unassembled WGS sequence"/>
</dbReference>
<feature type="transmembrane region" description="Helical" evidence="1">
    <location>
        <begin position="144"/>
        <end position="164"/>
    </location>
</feature>